<feature type="signal peptide" evidence="2">
    <location>
        <begin position="1"/>
        <end position="21"/>
    </location>
</feature>
<feature type="compositionally biased region" description="Low complexity" evidence="1">
    <location>
        <begin position="33"/>
        <end position="44"/>
    </location>
</feature>
<evidence type="ECO:0000256" key="1">
    <source>
        <dbReference type="SAM" id="MobiDB-lite"/>
    </source>
</evidence>
<keyword evidence="4" id="KW-1185">Reference proteome</keyword>
<name>A0ABY7WQE8_9SPHI</name>
<dbReference type="RefSeq" id="WP_274269468.1">
    <property type="nucleotide sequence ID" value="NZ_CP117880.1"/>
</dbReference>
<evidence type="ECO:0000256" key="2">
    <source>
        <dbReference type="SAM" id="SignalP"/>
    </source>
</evidence>
<keyword evidence="2" id="KW-0732">Signal</keyword>
<dbReference type="EMBL" id="CP117880">
    <property type="protein sequence ID" value="WDF70764.1"/>
    <property type="molecule type" value="Genomic_DNA"/>
</dbReference>
<organism evidence="3 4">
    <name type="scientific">Sphingobacterium oryzagri</name>
    <dbReference type="NCBI Taxonomy" id="3025669"/>
    <lineage>
        <taxon>Bacteria</taxon>
        <taxon>Pseudomonadati</taxon>
        <taxon>Bacteroidota</taxon>
        <taxon>Sphingobacteriia</taxon>
        <taxon>Sphingobacteriales</taxon>
        <taxon>Sphingobacteriaceae</taxon>
        <taxon>Sphingobacterium</taxon>
    </lineage>
</organism>
<feature type="chain" id="PRO_5046290027" description="Lipoprotein" evidence="2">
    <location>
        <begin position="22"/>
        <end position="216"/>
    </location>
</feature>
<feature type="region of interest" description="Disordered" evidence="1">
    <location>
        <begin position="26"/>
        <end position="48"/>
    </location>
</feature>
<proteinExistence type="predicted"/>
<evidence type="ECO:0000313" key="4">
    <source>
        <dbReference type="Proteomes" id="UP001221558"/>
    </source>
</evidence>
<sequence length="216" mass="23090">MKQRVKLLALSTLAVALFVNCTNRSGSDNGTENSTLDSNSLSNTGVNNADLEDETTKMEALQATLKNVPPLSGEEVASFFPEELNGWSRTAYSGGAQAYGVKVASGNAVYDAGDKELMLHLTDGAGETGAAIVSLAAMGLAMDSEKDTDYDISKNESVHGFRASTRETKPQQAGNVVDSDINFVYKDRYLIKLEGDGFSLDELKDLVGKLDYSALK</sequence>
<evidence type="ECO:0000313" key="3">
    <source>
        <dbReference type="EMBL" id="WDF70764.1"/>
    </source>
</evidence>
<gene>
    <name evidence="3" type="ORF">PQ465_10390</name>
</gene>
<accession>A0ABY7WQE8</accession>
<protein>
    <recommendedName>
        <fullName evidence="5">Lipoprotein</fullName>
    </recommendedName>
</protein>
<dbReference type="Proteomes" id="UP001221558">
    <property type="component" value="Chromosome"/>
</dbReference>
<reference evidence="3 4" key="1">
    <citation type="submission" date="2023-02" db="EMBL/GenBank/DDBJ databases">
        <title>Genome sequence of Sphingobacterium sp. KACC 22765.</title>
        <authorList>
            <person name="Kim S."/>
            <person name="Heo J."/>
            <person name="Kwon S.-W."/>
        </authorList>
    </citation>
    <scope>NUCLEOTIDE SEQUENCE [LARGE SCALE GENOMIC DNA]</scope>
    <source>
        <strain evidence="3 4">KACC 22765</strain>
    </source>
</reference>
<evidence type="ECO:0008006" key="5">
    <source>
        <dbReference type="Google" id="ProtNLM"/>
    </source>
</evidence>